<dbReference type="GO" id="GO:0004560">
    <property type="term" value="F:alpha-L-fucosidase activity"/>
    <property type="evidence" value="ECO:0007669"/>
    <property type="project" value="InterPro"/>
</dbReference>
<evidence type="ECO:0000259" key="6">
    <source>
        <dbReference type="Pfam" id="PF01120"/>
    </source>
</evidence>
<dbReference type="AlphaFoldDB" id="A0A068NP65"/>
<evidence type="ECO:0000313" key="8">
    <source>
        <dbReference type="Proteomes" id="UP000027982"/>
    </source>
</evidence>
<dbReference type="EMBL" id="CP007139">
    <property type="protein sequence ID" value="AIE84535.1"/>
    <property type="molecule type" value="Genomic_DNA"/>
</dbReference>
<dbReference type="HOGENOM" id="CLU_002934_7_1_0"/>
<dbReference type="InterPro" id="IPR017853">
    <property type="entry name" value="GH"/>
</dbReference>
<dbReference type="SUPFAM" id="SSF51445">
    <property type="entry name" value="(Trans)glycosidases"/>
    <property type="match status" value="1"/>
</dbReference>
<feature type="domain" description="Glycoside hydrolase family 29 N-terminal" evidence="6">
    <location>
        <begin position="39"/>
        <end position="311"/>
    </location>
</feature>
<evidence type="ECO:0000256" key="1">
    <source>
        <dbReference type="ARBA" id="ARBA00007951"/>
    </source>
</evidence>
<evidence type="ECO:0000313" key="7">
    <source>
        <dbReference type="EMBL" id="AIE84535.1"/>
    </source>
</evidence>
<organism evidence="7 8">
    <name type="scientific">Fimbriimonas ginsengisoli Gsoil 348</name>
    <dbReference type="NCBI Taxonomy" id="661478"/>
    <lineage>
        <taxon>Bacteria</taxon>
        <taxon>Bacillati</taxon>
        <taxon>Armatimonadota</taxon>
        <taxon>Fimbriimonadia</taxon>
        <taxon>Fimbriimonadales</taxon>
        <taxon>Fimbriimonadaceae</taxon>
        <taxon>Fimbriimonas</taxon>
    </lineage>
</organism>
<keyword evidence="8" id="KW-1185">Reference proteome</keyword>
<comment type="similarity">
    <text evidence="1">Belongs to the glycosyl hydrolase 29 family.</text>
</comment>
<reference evidence="7 8" key="1">
    <citation type="journal article" date="2014" name="PLoS ONE">
        <title>The first complete genome sequence of the class fimbriimonadia in the phylum armatimonadetes.</title>
        <authorList>
            <person name="Hu Z.Y."/>
            <person name="Wang Y.Z."/>
            <person name="Im W.T."/>
            <person name="Wang S.Y."/>
            <person name="Zhao G.P."/>
            <person name="Zheng H.J."/>
            <person name="Quan Z.X."/>
        </authorList>
    </citation>
    <scope>NUCLEOTIDE SEQUENCE [LARGE SCALE GENOMIC DNA]</scope>
    <source>
        <strain evidence="7">Gsoil 348</strain>
    </source>
</reference>
<dbReference type="eggNOG" id="COG3669">
    <property type="taxonomic scope" value="Bacteria"/>
</dbReference>
<dbReference type="GO" id="GO:0006004">
    <property type="term" value="P:fucose metabolic process"/>
    <property type="evidence" value="ECO:0007669"/>
    <property type="project" value="TreeGrafter"/>
</dbReference>
<dbReference type="GO" id="GO:0016139">
    <property type="term" value="P:glycoside catabolic process"/>
    <property type="evidence" value="ECO:0007669"/>
    <property type="project" value="TreeGrafter"/>
</dbReference>
<dbReference type="STRING" id="661478.OP10G_1167"/>
<protein>
    <recommendedName>
        <fullName evidence="2">alpha-L-fucosidase</fullName>
        <ecNumber evidence="2">3.2.1.51</ecNumber>
    </recommendedName>
</protein>
<evidence type="ECO:0000256" key="2">
    <source>
        <dbReference type="ARBA" id="ARBA00012662"/>
    </source>
</evidence>
<dbReference type="SMART" id="SM00812">
    <property type="entry name" value="Alpha_L_fucos"/>
    <property type="match status" value="1"/>
</dbReference>
<dbReference type="Gene3D" id="3.20.20.80">
    <property type="entry name" value="Glycosidases"/>
    <property type="match status" value="1"/>
</dbReference>
<dbReference type="InterPro" id="IPR057739">
    <property type="entry name" value="Glyco_hydro_29_N"/>
</dbReference>
<dbReference type="GO" id="GO:0005764">
    <property type="term" value="C:lysosome"/>
    <property type="evidence" value="ECO:0007669"/>
    <property type="project" value="TreeGrafter"/>
</dbReference>
<dbReference type="KEGG" id="fgi:OP10G_1167"/>
<name>A0A068NP65_FIMGI</name>
<sequence>MSKARLEEWEALGFGMFVHFGMSTFLGEECPDGQADPMTYAPDGIDADGWARAAKEAGMRYLVLTAKHVAGHCLWPSRHTDYHIGASANKTDVVAAAAEACAKHGLGLGLYYCSWDNHHRFGTVTAGDVGIYKSHATREYRDFQLLQLAELLTTYGPIFEMWIDIPQVLGPEGRRECYDLCASLQPETFVIMNQGCQGSSLLDVDHAWPTDVATRERQLPECARWGQGEDGATIGHSRWYEIGGERFYVPTEVCDCLGYYWFHDERDQPRSVAEVSAMRTVARARGCNLLLNVPPDRSGQIPKEFVNTLVQSASRS</sequence>
<keyword evidence="5" id="KW-0326">Glycosidase</keyword>
<dbReference type="EC" id="3.2.1.51" evidence="2"/>
<dbReference type="SMR" id="A0A068NP65"/>
<dbReference type="Pfam" id="PF01120">
    <property type="entry name" value="Alpha_L_fucos"/>
    <property type="match status" value="1"/>
</dbReference>
<evidence type="ECO:0000256" key="3">
    <source>
        <dbReference type="ARBA" id="ARBA00022729"/>
    </source>
</evidence>
<evidence type="ECO:0000256" key="5">
    <source>
        <dbReference type="ARBA" id="ARBA00023295"/>
    </source>
</evidence>
<keyword evidence="3" id="KW-0732">Signal</keyword>
<proteinExistence type="inferred from homology"/>
<dbReference type="PANTHER" id="PTHR10030">
    <property type="entry name" value="ALPHA-L-FUCOSIDASE"/>
    <property type="match status" value="1"/>
</dbReference>
<accession>A0A068NP65</accession>
<gene>
    <name evidence="7" type="ORF">OP10G_1167</name>
</gene>
<dbReference type="PANTHER" id="PTHR10030:SF37">
    <property type="entry name" value="ALPHA-L-FUCOSIDASE-RELATED"/>
    <property type="match status" value="1"/>
</dbReference>
<evidence type="ECO:0000256" key="4">
    <source>
        <dbReference type="ARBA" id="ARBA00022801"/>
    </source>
</evidence>
<keyword evidence="4 7" id="KW-0378">Hydrolase</keyword>
<dbReference type="Proteomes" id="UP000027982">
    <property type="component" value="Chromosome"/>
</dbReference>
<dbReference type="InterPro" id="IPR000933">
    <property type="entry name" value="Glyco_hydro_29"/>
</dbReference>